<evidence type="ECO:0000313" key="2">
    <source>
        <dbReference type="EMBL" id="EIC22960.1"/>
    </source>
</evidence>
<dbReference type="Gene3D" id="2.130.10.30">
    <property type="entry name" value="Regulator of chromosome condensation 1/beta-lactamase-inhibitor protein II"/>
    <property type="match status" value="1"/>
</dbReference>
<gene>
    <name evidence="2" type="ORF">Thi970DRAFT_00603</name>
</gene>
<dbReference type="RefSeq" id="WP_009147045.1">
    <property type="nucleotide sequence ID" value="NZ_CP121471.1"/>
</dbReference>
<dbReference type="InterPro" id="IPR025592">
    <property type="entry name" value="DUF4347"/>
</dbReference>
<organism evidence="2 3">
    <name type="scientific">Thiorhodovibrio frisius</name>
    <dbReference type="NCBI Taxonomy" id="631362"/>
    <lineage>
        <taxon>Bacteria</taxon>
        <taxon>Pseudomonadati</taxon>
        <taxon>Pseudomonadota</taxon>
        <taxon>Gammaproteobacteria</taxon>
        <taxon>Chromatiales</taxon>
        <taxon>Chromatiaceae</taxon>
        <taxon>Thiorhodovibrio</taxon>
    </lineage>
</organism>
<keyword evidence="3" id="KW-1185">Reference proteome</keyword>
<feature type="domain" description="DUF4347" evidence="1">
    <location>
        <begin position="5"/>
        <end position="154"/>
    </location>
</feature>
<protein>
    <recommendedName>
        <fullName evidence="1">DUF4347 domain-containing protein</fullName>
    </recommendedName>
</protein>
<dbReference type="eggNOG" id="COG2931">
    <property type="taxonomic scope" value="Bacteria"/>
</dbReference>
<evidence type="ECO:0000313" key="3">
    <source>
        <dbReference type="Proteomes" id="UP000002964"/>
    </source>
</evidence>
<dbReference type="eggNOG" id="COG5184">
    <property type="taxonomic scope" value="Bacteria"/>
</dbReference>
<proteinExistence type="predicted"/>
<dbReference type="EMBL" id="JH603168">
    <property type="protein sequence ID" value="EIC22960.1"/>
    <property type="molecule type" value="Genomic_DNA"/>
</dbReference>
<dbReference type="AlphaFoldDB" id="H8YWY4"/>
<evidence type="ECO:0000259" key="1">
    <source>
        <dbReference type="Pfam" id="PF14252"/>
    </source>
</evidence>
<reference evidence="3" key="1">
    <citation type="submission" date="2011-06" db="EMBL/GenBank/DDBJ databases">
        <authorList>
            <consortium name="US DOE Joint Genome Institute (JGI-PGF)"/>
            <person name="Lucas S."/>
            <person name="Han J."/>
            <person name="Lapidus A."/>
            <person name="Cheng J.-F."/>
            <person name="Goodwin L."/>
            <person name="Pitluck S."/>
            <person name="Peters L."/>
            <person name="Land M.L."/>
            <person name="Hauser L."/>
            <person name="Vogl K."/>
            <person name="Liu Z."/>
            <person name="Overmann J."/>
            <person name="Frigaard N.-U."/>
            <person name="Bryant D.A."/>
            <person name="Woyke T.J."/>
        </authorList>
    </citation>
    <scope>NUCLEOTIDE SEQUENCE [LARGE SCALE GENOMIC DNA]</scope>
    <source>
        <strain evidence="3">970</strain>
    </source>
</reference>
<name>H8YWY4_9GAMM</name>
<dbReference type="SUPFAM" id="SSF50985">
    <property type="entry name" value="RCC1/BLIP-II"/>
    <property type="match status" value="1"/>
</dbReference>
<accession>H8YWY4</accession>
<reference evidence="2 3" key="2">
    <citation type="submission" date="2011-11" db="EMBL/GenBank/DDBJ databases">
        <authorList>
            <consortium name="US DOE Joint Genome Institute"/>
            <person name="Lucas S."/>
            <person name="Han J."/>
            <person name="Lapidus A."/>
            <person name="Cheng J.-F."/>
            <person name="Goodwin L."/>
            <person name="Pitluck S."/>
            <person name="Peters L."/>
            <person name="Ovchinnikova G."/>
            <person name="Zhang X."/>
            <person name="Detter J.C."/>
            <person name="Han C."/>
            <person name="Tapia R."/>
            <person name="Land M."/>
            <person name="Hauser L."/>
            <person name="Kyrpides N."/>
            <person name="Ivanova N."/>
            <person name="Pagani I."/>
            <person name="Vogl K."/>
            <person name="Liu Z."/>
            <person name="Overmann J."/>
            <person name="Frigaard N.-U."/>
            <person name="Bryant D."/>
            <person name="Woyke T."/>
        </authorList>
    </citation>
    <scope>NUCLEOTIDE SEQUENCE [LARGE SCALE GENOMIC DNA]</scope>
    <source>
        <strain evidence="2 3">970</strain>
    </source>
</reference>
<sequence length="290" mass="29777">MTNHIVFIDSAVANPHTLIASLPAQSQWFLLNSEQDGLEQMRAILADYSNLASIQILSHGAPGTLTLGASTLDQASLAAQAEVLADIGASLSDQGDLLLYGCNVAQGEPGQTFITELAQLTGADVAASDDLTGAAALGGDWVLERHTGAIATSPLSPDYQGVLINDVSSNNLLFFGHTMGEWHNASAFAAIKDDGSVVTWGDYDGGGNSRAVAGALDGTIDVKQVFSTSDAFAALRADGSVVTWGQGPAGGDSSAVASELDGTIDVKQVFSTGGGLCRPARRWLGGDLGR</sequence>
<dbReference type="InterPro" id="IPR009091">
    <property type="entry name" value="RCC1/BLIP-II"/>
</dbReference>
<dbReference type="OrthoDB" id="5772876at2"/>
<dbReference type="Pfam" id="PF14252">
    <property type="entry name" value="DUF4347"/>
    <property type="match status" value="1"/>
</dbReference>
<dbReference type="Proteomes" id="UP000002964">
    <property type="component" value="Unassembled WGS sequence"/>
</dbReference>
<dbReference type="STRING" id="631362.Thi970DRAFT_00603"/>
<dbReference type="HOGENOM" id="CLU_959565_0_0_6"/>